<dbReference type="SUPFAM" id="SSF81383">
    <property type="entry name" value="F-box domain"/>
    <property type="match status" value="1"/>
</dbReference>
<dbReference type="Gene3D" id="1.20.1280.50">
    <property type="match status" value="1"/>
</dbReference>
<keyword evidence="1" id="KW-1133">Transmembrane helix</keyword>
<keyword evidence="1" id="KW-0812">Transmembrane</keyword>
<evidence type="ECO:0000256" key="1">
    <source>
        <dbReference type="SAM" id="Phobius"/>
    </source>
</evidence>
<gene>
    <name evidence="3" type="ORF">LUZ62_081214</name>
</gene>
<dbReference type="Proteomes" id="UP001140206">
    <property type="component" value="Chromosome 5"/>
</dbReference>
<protein>
    <submittedName>
        <fullName evidence="3">F-box protein SKIP23</fullName>
    </submittedName>
</protein>
<keyword evidence="4" id="KW-1185">Reference proteome</keyword>
<feature type="domain" description="KIB1-4 beta-propeller" evidence="2">
    <location>
        <begin position="99"/>
        <end position="332"/>
    </location>
</feature>
<dbReference type="Pfam" id="PF03478">
    <property type="entry name" value="Beta-prop_KIB1-4"/>
    <property type="match status" value="1"/>
</dbReference>
<dbReference type="InterPro" id="IPR036047">
    <property type="entry name" value="F-box-like_dom_sf"/>
</dbReference>
<keyword evidence="1" id="KW-0472">Membrane</keyword>
<comment type="caution">
    <text evidence="3">The sequence shown here is derived from an EMBL/GenBank/DDBJ whole genome shotgun (WGS) entry which is preliminary data.</text>
</comment>
<evidence type="ECO:0000313" key="3">
    <source>
        <dbReference type="EMBL" id="KAJ4746809.1"/>
    </source>
</evidence>
<organism evidence="3 4">
    <name type="scientific">Rhynchospora pubera</name>
    <dbReference type="NCBI Taxonomy" id="906938"/>
    <lineage>
        <taxon>Eukaryota</taxon>
        <taxon>Viridiplantae</taxon>
        <taxon>Streptophyta</taxon>
        <taxon>Embryophyta</taxon>
        <taxon>Tracheophyta</taxon>
        <taxon>Spermatophyta</taxon>
        <taxon>Magnoliopsida</taxon>
        <taxon>Liliopsida</taxon>
        <taxon>Poales</taxon>
        <taxon>Cyperaceae</taxon>
        <taxon>Cyperoideae</taxon>
        <taxon>Rhynchosporeae</taxon>
        <taxon>Rhynchospora</taxon>
    </lineage>
</organism>
<dbReference type="PANTHER" id="PTHR44259">
    <property type="entry name" value="OS07G0183000 PROTEIN-RELATED"/>
    <property type="match status" value="1"/>
</dbReference>
<sequence>MNVLSENCPYKAASTRESIIILVVTMIVMDWALLPHDLLYIISTKLADISDFIRFRAVCKSWQSSASPSDHAPRLPWILNNHGGLFVLANLKLCPSFSNKIYTIRVRHAYMMSLNGPSECYLLNTNKGKPISLLNPFTGNTIALPPLTEEIRNLYPLNFVGNRLRSKDLLVVFGLKRHSFTFILGVTRLGDAEWLVIPLPGNIGTWVRGSFMYYKGHLFAHELSTGRTMVFDATSGKIVFTMRDTNRLDYNCDVKEYMVESDEKLLRIIKNIENNQVESFEIYQLDALENDYRWIQIWDINEQMVFLDTHSGFSMRSSNFHGLRGNCIYFFHHELGSSPLVSVQLCRYDLGNKEIRILPYPFNAKGAWIIPCIH</sequence>
<proteinExistence type="predicted"/>
<dbReference type="EMBL" id="JAMFTS010000005">
    <property type="protein sequence ID" value="KAJ4746809.1"/>
    <property type="molecule type" value="Genomic_DNA"/>
</dbReference>
<dbReference type="AlphaFoldDB" id="A0AAV8BV13"/>
<feature type="transmembrane region" description="Helical" evidence="1">
    <location>
        <begin position="19"/>
        <end position="42"/>
    </location>
</feature>
<dbReference type="InterPro" id="IPR050942">
    <property type="entry name" value="F-box_BR-signaling"/>
</dbReference>
<accession>A0AAV8BV13</accession>
<reference evidence="3" key="1">
    <citation type="submission" date="2022-08" db="EMBL/GenBank/DDBJ databases">
        <authorList>
            <person name="Marques A."/>
        </authorList>
    </citation>
    <scope>NUCLEOTIDE SEQUENCE</scope>
    <source>
        <strain evidence="3">RhyPub2mFocal</strain>
        <tissue evidence="3">Leaves</tissue>
    </source>
</reference>
<name>A0AAV8BV13_9POAL</name>
<evidence type="ECO:0000259" key="2">
    <source>
        <dbReference type="Pfam" id="PF03478"/>
    </source>
</evidence>
<evidence type="ECO:0000313" key="4">
    <source>
        <dbReference type="Proteomes" id="UP001140206"/>
    </source>
</evidence>
<dbReference type="InterPro" id="IPR005174">
    <property type="entry name" value="KIB1-4_b-propeller"/>
</dbReference>